<dbReference type="InterPro" id="IPR011009">
    <property type="entry name" value="Kinase-like_dom_sf"/>
</dbReference>
<keyword evidence="1" id="KW-0547">Nucleotide-binding</keyword>
<comment type="caution">
    <text evidence="2">The sequence shown here is derived from an EMBL/GenBank/DDBJ whole genome shotgun (WGS) entry which is preliminary data.</text>
</comment>
<sequence length="1786" mass="190809">MAAESSDTLQARPGQAPAISDVDLAELSKLDTEEKFCAYMTRHLQAFCSDGYVVINSERLAWTTGWKPDFFIAHKKCYDARKPPKGARLGRNAAHKFGIPYPGLLDSLRVCEAKLDMKHSDLAELWQYLNSLPDGESRGMLFDKRSFILLTAAGKCQQKFPTRLLEGEWRTEGSFDAVRAFLAVQSHSERSLHAALQHASVQLLGFLGSGSFGRVFHVYNETRGSCAMKLVNDEKLARAEVASLQQAVQQGCPVAQPISELEAVALGNRHCFYYLSTPVGQKLSQTDAATRLEDVLDCLHDLHTSGIAHGDARLPNLIVNADSELLWIDCLHTGLATCVTVQSDIETLVRSLGASAQLLAQINADSLSNQTFREALQRDLHANKPFLERDGPVQEVAAQIEQTQEEYARSRKCGRLLVFAAFWSEFRPEPGRRYQPTPKKARDLTPVVGGSLHGDCVALDGGQREWAVRGNRGGDFMRKVGVAPGYSTQGVGPCLARVLDIRNLSAGTPIRDMLEATAVLVAAGFRAPVWADLPQHAPAQPADDALRGWQRPVIMSQLVPGPAGGPLERAAARVCREAGAAVATNVLVRELNLEAARQDERHIQERTNPEFGRASQCRLVVLGIEVLHCQLALWPISDAANVDGEPPLNSDVLAADTTSAALLDSQAGPQAALVFATRPTLPEFSLESPLFRAILLRRLRLPLPLASATYRCRSYLDPCGDHLAACQDDRHIEVIATGLPLWGGAQLAVDTMLVSPLTAAGLPRRAGGRAAGAALLTARRAERTYPELCRSNRCRLTVLALEIGGRWSAEAATFVRLLARCRARSAPLPSRAAAISAYTLRWSALLSFAVVRSFAASLLSLLSLCSVGRVPNSSLGVSKWRITVLAVVHSFNGISCADDAIKACWKSLSGRSRQRGGQILWYATLWATQKRLGGRPAGHPVSQLEKRVAAGFLGVASAVLAYEAPADARQAFVETGLQDVEQAGRVEHTVKTSVLTPYIFLSWSRRVTMEGKCTDSDESDPGTKFALNLALVLGSAVAFCPSTYGATPGQSFRCVKDVACAIAVSGTALAESHRVQLLPAGSTCGADVSFVETFPNGRISASVLMASATQRVFEFGVAYQEGSFLVCFCPAYDSSDDSDVSKCNSNSEYCQDAGLLRVSGAESADIFHCVKGAFCTFNITGDMLQSGDHVQPIAFGGRCGSASAVSDFGILRPQAAGTVDTWSDEQAFSFGIANSGGRYEICYCANYDTSERTNSYDAASGAYTACDSDAEFTHSAGALIEQRRFDLQHACADRDFSHEAATLTVPGAAGGETYRCHRGSPCEVTVAGTFLRQADRVRVISYGAVCGSAAAVADFPSTAGSGSDVARTFSLGFAFTTPMLFTVCYCASYDGPDEDLLSCSSDSDFTHEAGSLEVRGAFGAQSYACVKDVNCSVDALGFSLDGDSHVQMVRSSGLCGFSVVVTEFGASRVAATSGNSSYRSFDLAEATEAGRYVVCYCADYSAAAGAHADAATFCTQDAEFSHAAGTVVVRGPMGGEDQVCTAGVPCVLGTFHGQGLAVGNRIAFVLRQIYGSAGLVEVAMDSRGNCQTQGRDDEQGNGASYTGATLDSRSLAAYTMAQGQPPGCSVVETWAGYWMYVNVTAGMVVLLSKWSICYCADYDSTAVSTRITGESLSSLDRVIFVENGVSGDCGVSEFDYRIARDGPKTVGGQWLMCYCAAYEGCLLPQHFTSLAGMLTVLGPTPSAQDQLCYAGKPCNVTFQGQGLGPSDQVAFIRSGGECGVTDRELL</sequence>
<name>A0A1Q9EBY2_SYMMI</name>
<protein>
    <recommendedName>
        <fullName evidence="4">Protein kinase domain-containing protein</fullName>
    </recommendedName>
</protein>
<gene>
    <name evidence="2" type="ORF">AK812_SmicGene11959</name>
</gene>
<reference evidence="2 3" key="1">
    <citation type="submission" date="2016-02" db="EMBL/GenBank/DDBJ databases">
        <title>Genome analysis of coral dinoflagellate symbionts highlights evolutionary adaptations to a symbiotic lifestyle.</title>
        <authorList>
            <person name="Aranda M."/>
            <person name="Li Y."/>
            <person name="Liew Y.J."/>
            <person name="Baumgarten S."/>
            <person name="Simakov O."/>
            <person name="Wilson M."/>
            <person name="Piel J."/>
            <person name="Ashoor H."/>
            <person name="Bougouffa S."/>
            <person name="Bajic V.B."/>
            <person name="Ryu T."/>
            <person name="Ravasi T."/>
            <person name="Bayer T."/>
            <person name="Micklem G."/>
            <person name="Kim H."/>
            <person name="Bhak J."/>
            <person name="Lajeunesse T.C."/>
            <person name="Voolstra C.R."/>
        </authorList>
    </citation>
    <scope>NUCLEOTIDE SEQUENCE [LARGE SCALE GENOMIC DNA]</scope>
    <source>
        <strain evidence="2 3">CCMP2467</strain>
    </source>
</reference>
<dbReference type="InterPro" id="IPR017441">
    <property type="entry name" value="Protein_kinase_ATP_BS"/>
</dbReference>
<evidence type="ECO:0000313" key="2">
    <source>
        <dbReference type="EMBL" id="OLQ04912.1"/>
    </source>
</evidence>
<feature type="binding site" evidence="1">
    <location>
        <position position="229"/>
    </location>
    <ligand>
        <name>ATP</name>
        <dbReference type="ChEBI" id="CHEBI:30616"/>
    </ligand>
</feature>
<evidence type="ECO:0000313" key="3">
    <source>
        <dbReference type="Proteomes" id="UP000186817"/>
    </source>
</evidence>
<dbReference type="OrthoDB" id="435647at2759"/>
<dbReference type="Gene3D" id="1.10.510.10">
    <property type="entry name" value="Transferase(Phosphotransferase) domain 1"/>
    <property type="match status" value="1"/>
</dbReference>
<evidence type="ECO:0000256" key="1">
    <source>
        <dbReference type="PROSITE-ProRule" id="PRU10141"/>
    </source>
</evidence>
<dbReference type="SUPFAM" id="SSF56112">
    <property type="entry name" value="Protein kinase-like (PK-like)"/>
    <property type="match status" value="1"/>
</dbReference>
<keyword evidence="1" id="KW-0067">ATP-binding</keyword>
<proteinExistence type="predicted"/>
<dbReference type="GO" id="GO:0005524">
    <property type="term" value="F:ATP binding"/>
    <property type="evidence" value="ECO:0007669"/>
    <property type="project" value="UniProtKB-UniRule"/>
</dbReference>
<dbReference type="Proteomes" id="UP000186817">
    <property type="component" value="Unassembled WGS sequence"/>
</dbReference>
<dbReference type="PROSITE" id="PS00107">
    <property type="entry name" value="PROTEIN_KINASE_ATP"/>
    <property type="match status" value="1"/>
</dbReference>
<organism evidence="2 3">
    <name type="scientific">Symbiodinium microadriaticum</name>
    <name type="common">Dinoflagellate</name>
    <name type="synonym">Zooxanthella microadriatica</name>
    <dbReference type="NCBI Taxonomy" id="2951"/>
    <lineage>
        <taxon>Eukaryota</taxon>
        <taxon>Sar</taxon>
        <taxon>Alveolata</taxon>
        <taxon>Dinophyceae</taxon>
        <taxon>Suessiales</taxon>
        <taxon>Symbiodiniaceae</taxon>
        <taxon>Symbiodinium</taxon>
    </lineage>
</organism>
<dbReference type="EMBL" id="LSRX01000198">
    <property type="protein sequence ID" value="OLQ04912.1"/>
    <property type="molecule type" value="Genomic_DNA"/>
</dbReference>
<accession>A0A1Q9EBY2</accession>
<keyword evidence="3" id="KW-1185">Reference proteome</keyword>
<evidence type="ECO:0008006" key="4">
    <source>
        <dbReference type="Google" id="ProtNLM"/>
    </source>
</evidence>